<feature type="region of interest" description="Disordered" evidence="1">
    <location>
        <begin position="1"/>
        <end position="67"/>
    </location>
</feature>
<dbReference type="EMBL" id="BGPR01004347">
    <property type="protein sequence ID" value="GBM98686.1"/>
    <property type="molecule type" value="Genomic_DNA"/>
</dbReference>
<proteinExistence type="predicted"/>
<accession>A0A4Y2KAU7</accession>
<evidence type="ECO:0000313" key="2">
    <source>
        <dbReference type="EMBL" id="GBM98686.1"/>
    </source>
</evidence>
<organism evidence="2 3">
    <name type="scientific">Araneus ventricosus</name>
    <name type="common">Orbweaver spider</name>
    <name type="synonym">Epeira ventricosa</name>
    <dbReference type="NCBI Taxonomy" id="182803"/>
    <lineage>
        <taxon>Eukaryota</taxon>
        <taxon>Metazoa</taxon>
        <taxon>Ecdysozoa</taxon>
        <taxon>Arthropoda</taxon>
        <taxon>Chelicerata</taxon>
        <taxon>Arachnida</taxon>
        <taxon>Araneae</taxon>
        <taxon>Araneomorphae</taxon>
        <taxon>Entelegynae</taxon>
        <taxon>Araneoidea</taxon>
        <taxon>Araneidae</taxon>
        <taxon>Araneus</taxon>
    </lineage>
</organism>
<gene>
    <name evidence="2" type="ORF">AVEN_56806_1</name>
</gene>
<comment type="caution">
    <text evidence="2">The sequence shown here is derived from an EMBL/GenBank/DDBJ whole genome shotgun (WGS) entry which is preliminary data.</text>
</comment>
<evidence type="ECO:0000256" key="1">
    <source>
        <dbReference type="SAM" id="MobiDB-lite"/>
    </source>
</evidence>
<feature type="compositionally biased region" description="Polar residues" evidence="1">
    <location>
        <begin position="56"/>
        <end position="67"/>
    </location>
</feature>
<evidence type="ECO:0000313" key="3">
    <source>
        <dbReference type="Proteomes" id="UP000499080"/>
    </source>
</evidence>
<protein>
    <submittedName>
        <fullName evidence="2">Uncharacterized protein</fullName>
    </submittedName>
</protein>
<name>A0A4Y2KAU7_ARAVE</name>
<reference evidence="2 3" key="1">
    <citation type="journal article" date="2019" name="Sci. Rep.">
        <title>Orb-weaving spider Araneus ventricosus genome elucidates the spidroin gene catalogue.</title>
        <authorList>
            <person name="Kono N."/>
            <person name="Nakamura H."/>
            <person name="Ohtoshi R."/>
            <person name="Moran D.A.P."/>
            <person name="Shinohara A."/>
            <person name="Yoshida Y."/>
            <person name="Fujiwara M."/>
            <person name="Mori M."/>
            <person name="Tomita M."/>
            <person name="Arakawa K."/>
        </authorList>
    </citation>
    <scope>NUCLEOTIDE SEQUENCE [LARGE SCALE GENOMIC DNA]</scope>
</reference>
<dbReference type="AlphaFoldDB" id="A0A4Y2KAU7"/>
<sequence length="95" mass="10711">MLGKAREYSLPHSLRASPSKPAKVGSKEQKRRIETEVNEIRRDCSSLSPASLPHQKPSNNHKLNPRSTVTSTLKILPFLRINAPLNELFTLLRVN</sequence>
<keyword evidence="3" id="KW-1185">Reference proteome</keyword>
<feature type="compositionally biased region" description="Basic and acidic residues" evidence="1">
    <location>
        <begin position="25"/>
        <end position="44"/>
    </location>
</feature>
<dbReference type="Proteomes" id="UP000499080">
    <property type="component" value="Unassembled WGS sequence"/>
</dbReference>